<keyword evidence="1" id="KW-1133">Transmembrane helix</keyword>
<keyword evidence="1" id="KW-0812">Transmembrane</keyword>
<feature type="transmembrane region" description="Helical" evidence="1">
    <location>
        <begin position="44"/>
        <end position="67"/>
    </location>
</feature>
<dbReference type="AlphaFoldDB" id="A0A644XHK5"/>
<gene>
    <name evidence="2" type="ORF">SDC9_62056</name>
</gene>
<feature type="transmembrane region" description="Helical" evidence="1">
    <location>
        <begin position="12"/>
        <end position="32"/>
    </location>
</feature>
<reference evidence="2" key="1">
    <citation type="submission" date="2019-08" db="EMBL/GenBank/DDBJ databases">
        <authorList>
            <person name="Kucharzyk K."/>
            <person name="Murdoch R.W."/>
            <person name="Higgins S."/>
            <person name="Loffler F."/>
        </authorList>
    </citation>
    <scope>NUCLEOTIDE SEQUENCE</scope>
</reference>
<dbReference type="EMBL" id="VSSQ01002484">
    <property type="protein sequence ID" value="MPM15685.1"/>
    <property type="molecule type" value="Genomic_DNA"/>
</dbReference>
<accession>A0A644XHK5</accession>
<evidence type="ECO:0000313" key="2">
    <source>
        <dbReference type="EMBL" id="MPM15685.1"/>
    </source>
</evidence>
<evidence type="ECO:0000256" key="1">
    <source>
        <dbReference type="SAM" id="Phobius"/>
    </source>
</evidence>
<sequence>MKPTPKKWTGSKLIALGVLAVDGSCTYIVLYLCWLSIRMQFAGTLPYLTTLIGALQASTAVVLTAYFGKSKAENIKGGITYDAALGTNPENNDL</sequence>
<organism evidence="2">
    <name type="scientific">bioreactor metagenome</name>
    <dbReference type="NCBI Taxonomy" id="1076179"/>
    <lineage>
        <taxon>unclassified sequences</taxon>
        <taxon>metagenomes</taxon>
        <taxon>ecological metagenomes</taxon>
    </lineage>
</organism>
<comment type="caution">
    <text evidence="2">The sequence shown here is derived from an EMBL/GenBank/DDBJ whole genome shotgun (WGS) entry which is preliminary data.</text>
</comment>
<name>A0A644XHK5_9ZZZZ</name>
<protein>
    <submittedName>
        <fullName evidence="2">Uncharacterized protein</fullName>
    </submittedName>
</protein>
<keyword evidence="1" id="KW-0472">Membrane</keyword>
<proteinExistence type="predicted"/>